<accession>A0A7V2F2L8</accession>
<dbReference type="FunFam" id="3.40.50.280:FF:000003">
    <property type="entry name" value="Dimethylamine methyltransferase corrinoid protein"/>
    <property type="match status" value="1"/>
</dbReference>
<comment type="caution">
    <text evidence="6">The sequence shown here is derived from an EMBL/GenBank/DDBJ whole genome shotgun (WGS) entry which is preliminary data.</text>
</comment>
<dbReference type="AlphaFoldDB" id="A0A7V2F2L8"/>
<dbReference type="Pfam" id="PF02310">
    <property type="entry name" value="B12-binding"/>
    <property type="match status" value="1"/>
</dbReference>
<dbReference type="PROSITE" id="PS51332">
    <property type="entry name" value="B12_BINDING"/>
    <property type="match status" value="1"/>
</dbReference>
<dbReference type="SUPFAM" id="SSF52242">
    <property type="entry name" value="Cobalamin (vitamin B12)-binding domain"/>
    <property type="match status" value="1"/>
</dbReference>
<dbReference type="InterPro" id="IPR036724">
    <property type="entry name" value="Cobalamin-bd_sf"/>
</dbReference>
<dbReference type="EMBL" id="DSEC01000043">
    <property type="protein sequence ID" value="HER42932.1"/>
    <property type="molecule type" value="Genomic_DNA"/>
</dbReference>
<dbReference type="PROSITE" id="PS51337">
    <property type="entry name" value="B12_BINDING_NTER"/>
    <property type="match status" value="1"/>
</dbReference>
<reference evidence="6" key="1">
    <citation type="journal article" date="2020" name="mSystems">
        <title>Genome- and Community-Level Interaction Insights into Carbon Utilization and Element Cycling Functions of Hydrothermarchaeota in Hydrothermal Sediment.</title>
        <authorList>
            <person name="Zhou Z."/>
            <person name="Liu Y."/>
            <person name="Xu W."/>
            <person name="Pan J."/>
            <person name="Luo Z.H."/>
            <person name="Li M."/>
        </authorList>
    </citation>
    <scope>NUCLEOTIDE SEQUENCE [LARGE SCALE GENOMIC DNA]</scope>
    <source>
        <strain evidence="6">SpSt-1233</strain>
    </source>
</reference>
<dbReference type="PANTHER" id="PTHR45833:SF1">
    <property type="entry name" value="METHIONINE SYNTHASE"/>
    <property type="match status" value="1"/>
</dbReference>
<keyword evidence="3" id="KW-0170">Cobalt</keyword>
<dbReference type="InterPro" id="IPR006158">
    <property type="entry name" value="Cobalamin-bd"/>
</dbReference>
<dbReference type="GO" id="GO:0005829">
    <property type="term" value="C:cytosol"/>
    <property type="evidence" value="ECO:0007669"/>
    <property type="project" value="TreeGrafter"/>
</dbReference>
<dbReference type="GO" id="GO:0050667">
    <property type="term" value="P:homocysteine metabolic process"/>
    <property type="evidence" value="ECO:0007669"/>
    <property type="project" value="TreeGrafter"/>
</dbReference>
<dbReference type="PANTHER" id="PTHR45833">
    <property type="entry name" value="METHIONINE SYNTHASE"/>
    <property type="match status" value="1"/>
</dbReference>
<dbReference type="GO" id="GO:0046872">
    <property type="term" value="F:metal ion binding"/>
    <property type="evidence" value="ECO:0007669"/>
    <property type="project" value="UniProtKB-KW"/>
</dbReference>
<protein>
    <submittedName>
        <fullName evidence="6">Dimethylamine corrinoid protein 3</fullName>
    </submittedName>
</protein>
<evidence type="ECO:0000313" key="6">
    <source>
        <dbReference type="EMBL" id="HER42932.1"/>
    </source>
</evidence>
<dbReference type="Pfam" id="PF02607">
    <property type="entry name" value="B12-binding_2"/>
    <property type="match status" value="1"/>
</dbReference>
<dbReference type="SUPFAM" id="SSF47644">
    <property type="entry name" value="Methionine synthase domain"/>
    <property type="match status" value="1"/>
</dbReference>
<sequence>MEDFLKRCARAVEDGDSGAAETLASRALEEAYPLLEVIEKGFVAGIREVGRLWEEGTIFLPELVMGAEAMKKAMALLQPALEKAGGGGSSLGRVVIGTIEGDIHDIGKTLVATILSANGFEITDLGADVPAGRFVDEAVETGAGCIAISALLTTTMHGQRKVIEELESRNVRDTVRVLVGGAPCNDAWAKEIGADGYAGDAVAAVQLAKRLVGA</sequence>
<evidence type="ECO:0000256" key="2">
    <source>
        <dbReference type="ARBA" id="ARBA00022723"/>
    </source>
</evidence>
<dbReference type="InterPro" id="IPR003759">
    <property type="entry name" value="Cbl-bd_cap"/>
</dbReference>
<feature type="domain" description="B12-binding N-terminal" evidence="5">
    <location>
        <begin position="1"/>
        <end position="89"/>
    </location>
</feature>
<keyword evidence="2" id="KW-0479">Metal-binding</keyword>
<comment type="similarity">
    <text evidence="1">Belongs to the methylamine corrinoid protein family.</text>
</comment>
<dbReference type="InterPro" id="IPR036594">
    <property type="entry name" value="Meth_synthase_dom"/>
</dbReference>
<feature type="domain" description="B12-binding" evidence="4">
    <location>
        <begin position="91"/>
        <end position="214"/>
    </location>
</feature>
<dbReference type="SMART" id="SM01018">
    <property type="entry name" value="B12-binding_2"/>
    <property type="match status" value="1"/>
</dbReference>
<dbReference type="GO" id="GO:0031419">
    <property type="term" value="F:cobalamin binding"/>
    <property type="evidence" value="ECO:0007669"/>
    <property type="project" value="InterPro"/>
</dbReference>
<organism evidence="6">
    <name type="scientific">Eiseniibacteriota bacterium</name>
    <dbReference type="NCBI Taxonomy" id="2212470"/>
    <lineage>
        <taxon>Bacteria</taxon>
        <taxon>Candidatus Eiseniibacteriota</taxon>
    </lineage>
</organism>
<dbReference type="InterPro" id="IPR050554">
    <property type="entry name" value="Met_Synthase/Corrinoid"/>
</dbReference>
<gene>
    <name evidence="6" type="ORF">ENO08_00545</name>
</gene>
<dbReference type="GO" id="GO:0046653">
    <property type="term" value="P:tetrahydrofolate metabolic process"/>
    <property type="evidence" value="ECO:0007669"/>
    <property type="project" value="TreeGrafter"/>
</dbReference>
<dbReference type="CDD" id="cd02070">
    <property type="entry name" value="corrinoid_protein_B12-BD"/>
    <property type="match status" value="1"/>
</dbReference>
<dbReference type="Proteomes" id="UP000886069">
    <property type="component" value="Unassembled WGS sequence"/>
</dbReference>
<proteinExistence type="inferred from homology"/>
<evidence type="ECO:0000259" key="5">
    <source>
        <dbReference type="PROSITE" id="PS51337"/>
    </source>
</evidence>
<evidence type="ECO:0000256" key="3">
    <source>
        <dbReference type="ARBA" id="ARBA00023285"/>
    </source>
</evidence>
<evidence type="ECO:0000259" key="4">
    <source>
        <dbReference type="PROSITE" id="PS51332"/>
    </source>
</evidence>
<evidence type="ECO:0000256" key="1">
    <source>
        <dbReference type="ARBA" id="ARBA00010854"/>
    </source>
</evidence>
<dbReference type="GO" id="GO:0008705">
    <property type="term" value="F:methionine synthase activity"/>
    <property type="evidence" value="ECO:0007669"/>
    <property type="project" value="TreeGrafter"/>
</dbReference>
<name>A0A7V2F2L8_UNCEI</name>
<dbReference type="Gene3D" id="3.40.50.280">
    <property type="entry name" value="Cobalamin-binding domain"/>
    <property type="match status" value="1"/>
</dbReference>
<dbReference type="Gene3D" id="1.10.1240.10">
    <property type="entry name" value="Methionine synthase domain"/>
    <property type="match status" value="1"/>
</dbReference>